<protein>
    <submittedName>
        <fullName evidence="1">Uncharacterized protein</fullName>
    </submittedName>
</protein>
<dbReference type="AlphaFoldDB" id="A0A014QTT3"/>
<accession>A0A014QTT3</accession>
<comment type="caution">
    <text evidence="1">The sequence shown here is derived from an EMBL/GenBank/DDBJ whole genome shotgun (WGS) entry which is preliminary data.</text>
</comment>
<sequence>MASMTHGPGLSSCWKDFGGPPPARHTSQVWSGLVHSMFDLGLYTRDWNSARGARAALFRGSSPVAMTDIGVNFTCTPKDGPDTLIVTHPDVKDQTGQQLDEFPALLRRFTGAAVTDAAKQLVDEQVAAYNEAAKEFTTGPERDFAKHFSSSFLE</sequence>
<evidence type="ECO:0000313" key="2">
    <source>
        <dbReference type="Proteomes" id="UP000030151"/>
    </source>
</evidence>
<organism evidence="1 2">
    <name type="scientific">Metarhizium robertsii</name>
    <dbReference type="NCBI Taxonomy" id="568076"/>
    <lineage>
        <taxon>Eukaryota</taxon>
        <taxon>Fungi</taxon>
        <taxon>Dikarya</taxon>
        <taxon>Ascomycota</taxon>
        <taxon>Pezizomycotina</taxon>
        <taxon>Sordariomycetes</taxon>
        <taxon>Hypocreomycetidae</taxon>
        <taxon>Hypocreales</taxon>
        <taxon>Clavicipitaceae</taxon>
        <taxon>Metarhizium</taxon>
    </lineage>
</organism>
<evidence type="ECO:0000313" key="1">
    <source>
        <dbReference type="EMBL" id="EXU96375.1"/>
    </source>
</evidence>
<dbReference type="Proteomes" id="UP000030151">
    <property type="component" value="Unassembled WGS sequence"/>
</dbReference>
<reference evidence="1 2" key="1">
    <citation type="submission" date="2014-02" db="EMBL/GenBank/DDBJ databases">
        <title>The genome sequence of the entomopathogenic fungus Metarhizium robertsii ARSEF 2575.</title>
        <authorList>
            <person name="Giuliano Garisto Donzelli B."/>
            <person name="Roe B.A."/>
            <person name="Macmil S.L."/>
            <person name="Krasnoff S.B."/>
            <person name="Gibson D.M."/>
        </authorList>
    </citation>
    <scope>NUCLEOTIDE SEQUENCE [LARGE SCALE GENOMIC DNA]</scope>
    <source>
        <strain evidence="1 2">ARSEF 2575</strain>
    </source>
</reference>
<dbReference type="HOGENOM" id="CLU_143640_0_0_1"/>
<gene>
    <name evidence="1" type="ORF">X797_010492</name>
</gene>
<name>A0A014QTT3_9HYPO</name>
<proteinExistence type="predicted"/>
<dbReference type="EMBL" id="JELW01000050">
    <property type="protein sequence ID" value="EXU96375.1"/>
    <property type="molecule type" value="Genomic_DNA"/>
</dbReference>